<sequence length="67" mass="6922">MNTFKVLLVLVFLTFTNVHSQLFPPPYDPYMINPMMGGGLGMGGIDPLTGALIGSLVGGVVGLLTGA</sequence>
<evidence type="ECO:0000256" key="2">
    <source>
        <dbReference type="SAM" id="SignalP"/>
    </source>
</evidence>
<evidence type="ECO:0000313" key="3">
    <source>
        <dbReference type="EMBL" id="CAJ0591552.1"/>
    </source>
</evidence>
<dbReference type="Proteomes" id="UP001176961">
    <property type="component" value="Unassembled WGS sequence"/>
</dbReference>
<evidence type="ECO:0000313" key="4">
    <source>
        <dbReference type="Proteomes" id="UP001176961"/>
    </source>
</evidence>
<reference evidence="3" key="1">
    <citation type="submission" date="2023-07" db="EMBL/GenBank/DDBJ databases">
        <authorList>
            <consortium name="CYATHOMIX"/>
        </authorList>
    </citation>
    <scope>NUCLEOTIDE SEQUENCE</scope>
    <source>
        <strain evidence="3">N/A</strain>
    </source>
</reference>
<comment type="caution">
    <text evidence="3">The sequence shown here is derived from an EMBL/GenBank/DDBJ whole genome shotgun (WGS) entry which is preliminary data.</text>
</comment>
<keyword evidence="1" id="KW-1133">Transmembrane helix</keyword>
<keyword evidence="1" id="KW-0812">Transmembrane</keyword>
<evidence type="ECO:0008006" key="5">
    <source>
        <dbReference type="Google" id="ProtNLM"/>
    </source>
</evidence>
<keyword evidence="4" id="KW-1185">Reference proteome</keyword>
<organism evidence="3 4">
    <name type="scientific">Cylicocyclus nassatus</name>
    <name type="common">Nematode worm</name>
    <dbReference type="NCBI Taxonomy" id="53992"/>
    <lineage>
        <taxon>Eukaryota</taxon>
        <taxon>Metazoa</taxon>
        <taxon>Ecdysozoa</taxon>
        <taxon>Nematoda</taxon>
        <taxon>Chromadorea</taxon>
        <taxon>Rhabditida</taxon>
        <taxon>Rhabditina</taxon>
        <taxon>Rhabditomorpha</taxon>
        <taxon>Strongyloidea</taxon>
        <taxon>Strongylidae</taxon>
        <taxon>Cylicocyclus</taxon>
    </lineage>
</organism>
<feature type="signal peptide" evidence="2">
    <location>
        <begin position="1"/>
        <end position="20"/>
    </location>
</feature>
<dbReference type="AlphaFoldDB" id="A0AA36DPU2"/>
<name>A0AA36DPU2_CYLNA</name>
<dbReference type="EMBL" id="CATQJL010000001">
    <property type="protein sequence ID" value="CAJ0591552.1"/>
    <property type="molecule type" value="Genomic_DNA"/>
</dbReference>
<gene>
    <name evidence="3" type="ORF">CYNAS_LOCUS3535</name>
</gene>
<accession>A0AA36DPU2</accession>
<feature type="transmembrane region" description="Helical" evidence="1">
    <location>
        <begin position="44"/>
        <end position="64"/>
    </location>
</feature>
<feature type="chain" id="PRO_5041229167" description="DUF456 domain-containing protein" evidence="2">
    <location>
        <begin position="21"/>
        <end position="67"/>
    </location>
</feature>
<keyword evidence="1" id="KW-0472">Membrane</keyword>
<protein>
    <recommendedName>
        <fullName evidence="5">DUF456 domain-containing protein</fullName>
    </recommendedName>
</protein>
<keyword evidence="2" id="KW-0732">Signal</keyword>
<proteinExistence type="predicted"/>
<evidence type="ECO:0000256" key="1">
    <source>
        <dbReference type="SAM" id="Phobius"/>
    </source>
</evidence>